<evidence type="ECO:0000313" key="1">
    <source>
        <dbReference type="EMBL" id="OMO86050.1"/>
    </source>
</evidence>
<comment type="caution">
    <text evidence="1">The sequence shown here is derived from an EMBL/GenBank/DDBJ whole genome shotgun (WGS) entry which is preliminary data.</text>
</comment>
<evidence type="ECO:0000313" key="2">
    <source>
        <dbReference type="Proteomes" id="UP000188268"/>
    </source>
</evidence>
<keyword evidence="2" id="KW-1185">Reference proteome</keyword>
<dbReference type="Gramene" id="OMO86050">
    <property type="protein sequence ID" value="OMO86050"/>
    <property type="gene ID" value="CCACVL1_09833"/>
</dbReference>
<reference evidence="1 2" key="1">
    <citation type="submission" date="2013-09" db="EMBL/GenBank/DDBJ databases">
        <title>Corchorus capsularis genome sequencing.</title>
        <authorList>
            <person name="Alam M."/>
            <person name="Haque M.S."/>
            <person name="Islam M.S."/>
            <person name="Emdad E.M."/>
            <person name="Islam M.M."/>
            <person name="Ahmed B."/>
            <person name="Halim A."/>
            <person name="Hossen Q.M.M."/>
            <person name="Hossain M.Z."/>
            <person name="Ahmed R."/>
            <person name="Khan M.M."/>
            <person name="Islam R."/>
            <person name="Rashid M.M."/>
            <person name="Khan S.A."/>
            <person name="Rahman M.S."/>
            <person name="Alam M."/>
        </authorList>
    </citation>
    <scope>NUCLEOTIDE SEQUENCE [LARGE SCALE GENOMIC DNA]</scope>
    <source>
        <strain evidence="2">cv. CVL-1</strain>
        <tissue evidence="1">Whole seedling</tissue>
    </source>
</reference>
<proteinExistence type="predicted"/>
<sequence>MARSPTIKVQMKAHRNFDSICNNHPNLTLELDVKE</sequence>
<dbReference type="EMBL" id="AWWV01009518">
    <property type="protein sequence ID" value="OMO86050.1"/>
    <property type="molecule type" value="Genomic_DNA"/>
</dbReference>
<dbReference type="AlphaFoldDB" id="A0A1R3IU47"/>
<dbReference type="Proteomes" id="UP000188268">
    <property type="component" value="Unassembled WGS sequence"/>
</dbReference>
<protein>
    <submittedName>
        <fullName evidence="1">Uncharacterized protein</fullName>
    </submittedName>
</protein>
<name>A0A1R3IU47_COCAP</name>
<accession>A0A1R3IU47</accession>
<organism evidence="1 2">
    <name type="scientific">Corchorus capsularis</name>
    <name type="common">Jute</name>
    <dbReference type="NCBI Taxonomy" id="210143"/>
    <lineage>
        <taxon>Eukaryota</taxon>
        <taxon>Viridiplantae</taxon>
        <taxon>Streptophyta</taxon>
        <taxon>Embryophyta</taxon>
        <taxon>Tracheophyta</taxon>
        <taxon>Spermatophyta</taxon>
        <taxon>Magnoliopsida</taxon>
        <taxon>eudicotyledons</taxon>
        <taxon>Gunneridae</taxon>
        <taxon>Pentapetalae</taxon>
        <taxon>rosids</taxon>
        <taxon>malvids</taxon>
        <taxon>Malvales</taxon>
        <taxon>Malvaceae</taxon>
        <taxon>Grewioideae</taxon>
        <taxon>Apeibeae</taxon>
        <taxon>Corchorus</taxon>
    </lineage>
</organism>
<gene>
    <name evidence="1" type="ORF">CCACVL1_09833</name>
</gene>